<organism evidence="3 4">
    <name type="scientific">Aerophobetes bacterium</name>
    <dbReference type="NCBI Taxonomy" id="2030807"/>
    <lineage>
        <taxon>Bacteria</taxon>
        <taxon>Candidatus Aerophobota</taxon>
    </lineage>
</organism>
<sequence>MPVQKSRDEDGQQGETQKEDRMSKVAQKVMVGIVVAGSVALFSSSCFGGMSLEDIINNMGRAYEKQMKGVEDFTMVQKNVGGIAAFAGETTTYTKRAKVSGKVVYKTRTETEVMGKSVVTIYDGKYNWSVDPMSGKVKKEEAERDPVQIWRSLDPSQTHYVGEEEIEEEKTHVLKIDDPFEVLGRRLTLPPQVQAGMGEGEAAMWGKLWISDKTWMIVRLEMTIESRSIQEGKEVTGTWKMTTDLKDYRKVDSMLIPYKTVVATSMEMDVSGLSEEERKQMEMMQQFVGGMGSFEIETTEVKVNTGLSDDLFDGTKL</sequence>
<comment type="caution">
    <text evidence="3">The sequence shown here is derived from an EMBL/GenBank/DDBJ whole genome shotgun (WGS) entry which is preliminary data.</text>
</comment>
<protein>
    <submittedName>
        <fullName evidence="3">DUF620 domain-containing protein</fullName>
    </submittedName>
</protein>
<evidence type="ECO:0000256" key="2">
    <source>
        <dbReference type="SAM" id="Phobius"/>
    </source>
</evidence>
<gene>
    <name evidence="3" type="ORF">E3J95_03450</name>
</gene>
<dbReference type="Pfam" id="PF04788">
    <property type="entry name" value="DUF620"/>
    <property type="match status" value="1"/>
</dbReference>
<feature type="region of interest" description="Disordered" evidence="1">
    <location>
        <begin position="1"/>
        <end position="23"/>
    </location>
</feature>
<keyword evidence="2" id="KW-0812">Transmembrane</keyword>
<evidence type="ECO:0000256" key="1">
    <source>
        <dbReference type="SAM" id="MobiDB-lite"/>
    </source>
</evidence>
<evidence type="ECO:0000313" key="3">
    <source>
        <dbReference type="EMBL" id="TES85860.1"/>
    </source>
</evidence>
<proteinExistence type="predicted"/>
<name>A0A523QJJ6_UNCAE</name>
<reference evidence="3 4" key="1">
    <citation type="submission" date="2019-03" db="EMBL/GenBank/DDBJ databases">
        <title>Metabolic potential of uncultured bacteria and archaea associated with petroleum seepage in deep-sea sediments.</title>
        <authorList>
            <person name="Dong X."/>
            <person name="Hubert C."/>
        </authorList>
    </citation>
    <scope>NUCLEOTIDE SEQUENCE [LARGE SCALE GENOMIC DNA]</scope>
    <source>
        <strain evidence="3">E44_bin92</strain>
    </source>
</reference>
<dbReference type="AlphaFoldDB" id="A0A523QJJ6"/>
<evidence type="ECO:0000313" key="4">
    <source>
        <dbReference type="Proteomes" id="UP000320781"/>
    </source>
</evidence>
<dbReference type="InterPro" id="IPR006873">
    <property type="entry name" value="DUF620"/>
</dbReference>
<dbReference type="EMBL" id="SOKU01000161">
    <property type="protein sequence ID" value="TES85860.1"/>
    <property type="molecule type" value="Genomic_DNA"/>
</dbReference>
<keyword evidence="2" id="KW-0472">Membrane</keyword>
<dbReference type="Proteomes" id="UP000320781">
    <property type="component" value="Unassembled WGS sequence"/>
</dbReference>
<feature type="transmembrane region" description="Helical" evidence="2">
    <location>
        <begin position="29"/>
        <end position="52"/>
    </location>
</feature>
<keyword evidence="2" id="KW-1133">Transmembrane helix</keyword>
<accession>A0A523QJJ6</accession>